<reference evidence="4" key="1">
    <citation type="submission" date="2021-01" db="EMBL/GenBank/DDBJ databases">
        <authorList>
            <person name="Corre E."/>
            <person name="Pelletier E."/>
            <person name="Niang G."/>
            <person name="Scheremetjew M."/>
            <person name="Finn R."/>
            <person name="Kale V."/>
            <person name="Holt S."/>
            <person name="Cochrane G."/>
            <person name="Meng A."/>
            <person name="Brown T."/>
            <person name="Cohen L."/>
        </authorList>
    </citation>
    <scope>NUCLEOTIDE SEQUENCE</scope>
    <source>
        <strain evidence="4">SPMC142</strain>
    </source>
</reference>
<dbReference type="PANTHER" id="PTHR23049">
    <property type="entry name" value="MYOSIN REGULATORY LIGHT CHAIN 2"/>
    <property type="match status" value="1"/>
</dbReference>
<dbReference type="SUPFAM" id="SSF47473">
    <property type="entry name" value="EF-hand"/>
    <property type="match status" value="1"/>
</dbReference>
<evidence type="ECO:0000259" key="3">
    <source>
        <dbReference type="PROSITE" id="PS50222"/>
    </source>
</evidence>
<dbReference type="SMART" id="SM00054">
    <property type="entry name" value="EFh"/>
    <property type="match status" value="3"/>
</dbReference>
<dbReference type="InterPro" id="IPR050403">
    <property type="entry name" value="Myosin_RLC"/>
</dbReference>
<dbReference type="GO" id="GO:0005509">
    <property type="term" value="F:calcium ion binding"/>
    <property type="evidence" value="ECO:0007669"/>
    <property type="project" value="InterPro"/>
</dbReference>
<sequence>MQQQSGRMEASHGVSFKTDLSNVGTRRSASGIFGVSGGQNILQEERQLINKVFAIVDRDASGFVDMAELKEMFSMFGVESSYLQSAMAKLMSNVDKDFDGTISPQEFYQLLSQKFDKNDKMEDIQPVFKRMDKNNDGELDLEELHDVAQMLGDTMDKKDIKDMIKTFNQDYQEKYSEWQLAKKKNPSLKPPPEPKTLSLQDFFAVMQEEL</sequence>
<protein>
    <recommendedName>
        <fullName evidence="3">EF-hand domain-containing protein</fullName>
    </recommendedName>
</protein>
<organism evidence="4">
    <name type="scientific">Strombidinopsis acuminata</name>
    <dbReference type="NCBI Taxonomy" id="141414"/>
    <lineage>
        <taxon>Eukaryota</taxon>
        <taxon>Sar</taxon>
        <taxon>Alveolata</taxon>
        <taxon>Ciliophora</taxon>
        <taxon>Intramacronucleata</taxon>
        <taxon>Spirotrichea</taxon>
        <taxon>Choreotrichia</taxon>
        <taxon>Choreotrichida</taxon>
        <taxon>Strombidinopsidae</taxon>
        <taxon>Strombidinopsis</taxon>
    </lineage>
</organism>
<evidence type="ECO:0000256" key="2">
    <source>
        <dbReference type="ARBA" id="ARBA00022837"/>
    </source>
</evidence>
<dbReference type="FunFam" id="1.10.238.10:FF:000003">
    <property type="entry name" value="Calmodulin A"/>
    <property type="match status" value="1"/>
</dbReference>
<gene>
    <name evidence="4" type="ORF">SACU0126_LOCUS697</name>
</gene>
<keyword evidence="2" id="KW-0106">Calcium</keyword>
<dbReference type="Pfam" id="PF13499">
    <property type="entry name" value="EF-hand_7"/>
    <property type="match status" value="2"/>
</dbReference>
<dbReference type="Gene3D" id="1.10.238.10">
    <property type="entry name" value="EF-hand"/>
    <property type="match status" value="2"/>
</dbReference>
<accession>A0A7S3RC60</accession>
<dbReference type="InterPro" id="IPR002048">
    <property type="entry name" value="EF_hand_dom"/>
</dbReference>
<dbReference type="InterPro" id="IPR018247">
    <property type="entry name" value="EF_Hand_1_Ca_BS"/>
</dbReference>
<dbReference type="InterPro" id="IPR011992">
    <property type="entry name" value="EF-hand-dom_pair"/>
</dbReference>
<dbReference type="PROSITE" id="PS00018">
    <property type="entry name" value="EF_HAND_1"/>
    <property type="match status" value="2"/>
</dbReference>
<feature type="domain" description="EF-hand" evidence="3">
    <location>
        <begin position="82"/>
        <end position="117"/>
    </location>
</feature>
<evidence type="ECO:0000313" key="4">
    <source>
        <dbReference type="EMBL" id="CAE0519337.1"/>
    </source>
</evidence>
<proteinExistence type="predicted"/>
<dbReference type="AlphaFoldDB" id="A0A7S3RC60"/>
<evidence type="ECO:0000256" key="1">
    <source>
        <dbReference type="ARBA" id="ARBA00022737"/>
    </source>
</evidence>
<dbReference type="EMBL" id="HBIQ01001704">
    <property type="protein sequence ID" value="CAE0519337.1"/>
    <property type="molecule type" value="Transcribed_RNA"/>
</dbReference>
<feature type="domain" description="EF-hand" evidence="3">
    <location>
        <begin position="44"/>
        <end position="79"/>
    </location>
</feature>
<feature type="domain" description="EF-hand" evidence="3">
    <location>
        <begin position="119"/>
        <end position="154"/>
    </location>
</feature>
<name>A0A7S3RC60_9SPIT</name>
<dbReference type="PROSITE" id="PS50222">
    <property type="entry name" value="EF_HAND_2"/>
    <property type="match status" value="3"/>
</dbReference>
<keyword evidence="1" id="KW-0677">Repeat</keyword>